<feature type="region of interest" description="Disordered" evidence="1">
    <location>
        <begin position="58"/>
        <end position="78"/>
    </location>
</feature>
<sequence length="209" mass="22267">MDDSSTGAAAEEAGMRAPARLENTDMPRLAFCALAALATSLLALGVQAMESRPDDAPFDMLAAAEPTPAPPEAQGPASAGFASWTELLASFRAPRFGVHVGSHHWPDRRTPTSPKYNNVNLGMNLRFENGATAGFYFNSERHLSTYGGWTLTNSACGPALTIGGITGYHQGPLLPMAIPSVCFLDHLRVMFIPKAEPKGANVLHLALEY</sequence>
<dbReference type="EMBL" id="JABBFX010000001">
    <property type="protein sequence ID" value="NML45435.1"/>
    <property type="molecule type" value="Genomic_DNA"/>
</dbReference>
<accession>A0A848H3R7</accession>
<gene>
    <name evidence="2" type="ORF">HHL11_16905</name>
</gene>
<evidence type="ECO:0000313" key="2">
    <source>
        <dbReference type="EMBL" id="NML45435.1"/>
    </source>
</evidence>
<comment type="caution">
    <text evidence="2">The sequence shown here is derived from an EMBL/GenBank/DDBJ whole genome shotgun (WGS) entry which is preliminary data.</text>
</comment>
<dbReference type="Proteomes" id="UP000541185">
    <property type="component" value="Unassembled WGS sequence"/>
</dbReference>
<organism evidence="2 3">
    <name type="scientific">Ramlibacter agri</name>
    <dbReference type="NCBI Taxonomy" id="2728837"/>
    <lineage>
        <taxon>Bacteria</taxon>
        <taxon>Pseudomonadati</taxon>
        <taxon>Pseudomonadota</taxon>
        <taxon>Betaproteobacteria</taxon>
        <taxon>Burkholderiales</taxon>
        <taxon>Comamonadaceae</taxon>
        <taxon>Ramlibacter</taxon>
    </lineage>
</organism>
<evidence type="ECO:0000313" key="3">
    <source>
        <dbReference type="Proteomes" id="UP000541185"/>
    </source>
</evidence>
<dbReference type="AlphaFoldDB" id="A0A848H3R7"/>
<name>A0A848H3R7_9BURK</name>
<protein>
    <submittedName>
        <fullName evidence="2">Uncharacterized protein</fullName>
    </submittedName>
</protein>
<reference evidence="2 3" key="1">
    <citation type="submission" date="2020-04" db="EMBL/GenBank/DDBJ databases">
        <title>Ramlibacter sp. G-1-2-2 isolated from soil.</title>
        <authorList>
            <person name="Dahal R.H."/>
        </authorList>
    </citation>
    <scope>NUCLEOTIDE SEQUENCE [LARGE SCALE GENOMIC DNA]</scope>
    <source>
        <strain evidence="2 3">G-1-2-2</strain>
    </source>
</reference>
<keyword evidence="3" id="KW-1185">Reference proteome</keyword>
<evidence type="ECO:0000256" key="1">
    <source>
        <dbReference type="SAM" id="MobiDB-lite"/>
    </source>
</evidence>
<proteinExistence type="predicted"/>